<keyword evidence="4" id="KW-1185">Reference proteome</keyword>
<feature type="domain" description="GIY-YIG" evidence="2">
    <location>
        <begin position="1"/>
        <end position="76"/>
    </location>
</feature>
<evidence type="ECO:0000259" key="2">
    <source>
        <dbReference type="PROSITE" id="PS50164"/>
    </source>
</evidence>
<dbReference type="InterPro" id="IPR000305">
    <property type="entry name" value="GIY-YIG_endonuc"/>
</dbReference>
<dbReference type="CDD" id="cd10449">
    <property type="entry name" value="GIY-YIG_SLX1_like"/>
    <property type="match status" value="1"/>
</dbReference>
<dbReference type="Proteomes" id="UP000309488">
    <property type="component" value="Unassembled WGS sequence"/>
</dbReference>
<dbReference type="PANTHER" id="PTHR34477:SF1">
    <property type="entry name" value="UPF0213 PROTEIN YHBQ"/>
    <property type="match status" value="1"/>
</dbReference>
<reference evidence="3 4" key="1">
    <citation type="submission" date="2019-04" db="EMBL/GenBank/DDBJ databases">
        <title>Pedobacter sp. RP-3-22 sp. nov., isolated from Arctic soil.</title>
        <authorList>
            <person name="Dahal R.H."/>
            <person name="Kim D.-U."/>
        </authorList>
    </citation>
    <scope>NUCLEOTIDE SEQUENCE [LARGE SCALE GENOMIC DNA]</scope>
    <source>
        <strain evidence="3 4">RP-3-22</strain>
    </source>
</reference>
<evidence type="ECO:0000313" key="4">
    <source>
        <dbReference type="Proteomes" id="UP000309488"/>
    </source>
</evidence>
<sequence length="83" mass="9805">MFYLYILYSKTRNKYYVGSTGDLLERIKTHNTNHPGFTGHTGDWVLVYKEIFDRKEEAYARERAVKKWKSRKLIEKLISSAGS</sequence>
<protein>
    <submittedName>
        <fullName evidence="3">GIY-YIG nuclease family protein</fullName>
    </submittedName>
</protein>
<dbReference type="RefSeq" id="WP_136838073.1">
    <property type="nucleotide sequence ID" value="NZ_SWBR01000001.1"/>
</dbReference>
<evidence type="ECO:0000313" key="3">
    <source>
        <dbReference type="EMBL" id="TKC12161.1"/>
    </source>
</evidence>
<dbReference type="PROSITE" id="PS50164">
    <property type="entry name" value="GIY_YIG"/>
    <property type="match status" value="1"/>
</dbReference>
<dbReference type="EMBL" id="SWBR01000001">
    <property type="protein sequence ID" value="TKC12161.1"/>
    <property type="molecule type" value="Genomic_DNA"/>
</dbReference>
<comment type="caution">
    <text evidence="3">The sequence shown here is derived from an EMBL/GenBank/DDBJ whole genome shotgun (WGS) entry which is preliminary data.</text>
</comment>
<comment type="similarity">
    <text evidence="1">Belongs to the UPF0213 family.</text>
</comment>
<evidence type="ECO:0000256" key="1">
    <source>
        <dbReference type="ARBA" id="ARBA00007435"/>
    </source>
</evidence>
<dbReference type="PANTHER" id="PTHR34477">
    <property type="entry name" value="UPF0213 PROTEIN YHBQ"/>
    <property type="match status" value="1"/>
</dbReference>
<dbReference type="InterPro" id="IPR050190">
    <property type="entry name" value="UPF0213_domain"/>
</dbReference>
<organism evidence="3 4">
    <name type="scientific">Pedobacter polaris</name>
    <dbReference type="NCBI Taxonomy" id="2571273"/>
    <lineage>
        <taxon>Bacteria</taxon>
        <taxon>Pseudomonadati</taxon>
        <taxon>Bacteroidota</taxon>
        <taxon>Sphingobacteriia</taxon>
        <taxon>Sphingobacteriales</taxon>
        <taxon>Sphingobacteriaceae</taxon>
        <taxon>Pedobacter</taxon>
    </lineage>
</organism>
<name>A0A4U1CSR4_9SPHI</name>
<dbReference type="Pfam" id="PF01541">
    <property type="entry name" value="GIY-YIG"/>
    <property type="match status" value="1"/>
</dbReference>
<dbReference type="AlphaFoldDB" id="A0A4U1CSR4"/>
<dbReference type="Gene3D" id="3.40.1440.10">
    <property type="entry name" value="GIY-YIG endonuclease"/>
    <property type="match status" value="1"/>
</dbReference>
<dbReference type="SUPFAM" id="SSF82771">
    <property type="entry name" value="GIY-YIG endonuclease"/>
    <property type="match status" value="1"/>
</dbReference>
<gene>
    <name evidence="3" type="ORF">FA048_00645</name>
</gene>
<accession>A0A4U1CSR4</accession>
<proteinExistence type="inferred from homology"/>
<dbReference type="OrthoDB" id="677560at2"/>
<dbReference type="InterPro" id="IPR035901">
    <property type="entry name" value="GIY-YIG_endonuc_sf"/>
</dbReference>